<feature type="signal peptide" evidence="11">
    <location>
        <begin position="1"/>
        <end position="23"/>
    </location>
</feature>
<keyword evidence="10" id="KW-0449">Lipoprotein</keyword>
<keyword evidence="4" id="KW-0336">GPI-anchor</keyword>
<keyword evidence="13" id="KW-1185">Reference proteome</keyword>
<evidence type="ECO:0000313" key="13">
    <source>
        <dbReference type="Proteomes" id="UP001054945"/>
    </source>
</evidence>
<sequence>MYLGSVVAVCVLCGRSLWRTARAAEVRRAFEMRGLGALVPDSWTEGNDLKLCPSSQTCCSISMENKYEEAGRKDLKNLLQGVDSYLKTLISTSATKFRGTNPKRPEIQMQVNSVSTQLKVDLTHLPALHLRTPPSNTPLPEISVNCGANFI</sequence>
<protein>
    <submittedName>
        <fullName evidence="12">Uncharacterized protein</fullName>
    </submittedName>
</protein>
<evidence type="ECO:0000256" key="7">
    <source>
        <dbReference type="ARBA" id="ARBA00023136"/>
    </source>
</evidence>
<accession>A0AAV4PM18</accession>
<comment type="subcellular location">
    <subcellularLocation>
        <location evidence="1">Cell membrane</location>
        <topology evidence="1">Lipid-anchor</topology>
        <topology evidence="1">GPI-anchor</topology>
    </subcellularLocation>
</comment>
<dbReference type="GO" id="GO:0098552">
    <property type="term" value="C:side of membrane"/>
    <property type="evidence" value="ECO:0007669"/>
    <property type="project" value="UniProtKB-KW"/>
</dbReference>
<dbReference type="EMBL" id="BPLR01004781">
    <property type="protein sequence ID" value="GIX97440.1"/>
    <property type="molecule type" value="Genomic_DNA"/>
</dbReference>
<keyword evidence="7" id="KW-0472">Membrane</keyword>
<dbReference type="Pfam" id="PF01153">
    <property type="entry name" value="Glypican"/>
    <property type="match status" value="1"/>
</dbReference>
<evidence type="ECO:0000256" key="11">
    <source>
        <dbReference type="SAM" id="SignalP"/>
    </source>
</evidence>
<dbReference type="GO" id="GO:0005886">
    <property type="term" value="C:plasma membrane"/>
    <property type="evidence" value="ECO:0007669"/>
    <property type="project" value="UniProtKB-SubCell"/>
</dbReference>
<keyword evidence="3" id="KW-1003">Cell membrane</keyword>
<name>A0AAV4PM18_CAEEX</name>
<evidence type="ECO:0000256" key="8">
    <source>
        <dbReference type="ARBA" id="ARBA00023180"/>
    </source>
</evidence>
<comment type="similarity">
    <text evidence="2">Belongs to the glypican family.</text>
</comment>
<evidence type="ECO:0000256" key="1">
    <source>
        <dbReference type="ARBA" id="ARBA00004609"/>
    </source>
</evidence>
<keyword evidence="8" id="KW-0325">Glycoprotein</keyword>
<evidence type="ECO:0000256" key="2">
    <source>
        <dbReference type="ARBA" id="ARBA00010260"/>
    </source>
</evidence>
<evidence type="ECO:0000256" key="6">
    <source>
        <dbReference type="ARBA" id="ARBA00022974"/>
    </source>
</evidence>
<gene>
    <name evidence="12" type="primary">AVEN_49412_1</name>
    <name evidence="12" type="ORF">CEXT_546971</name>
</gene>
<evidence type="ECO:0000256" key="4">
    <source>
        <dbReference type="ARBA" id="ARBA00022622"/>
    </source>
</evidence>
<evidence type="ECO:0000256" key="9">
    <source>
        <dbReference type="ARBA" id="ARBA00023207"/>
    </source>
</evidence>
<organism evidence="12 13">
    <name type="scientific">Caerostris extrusa</name>
    <name type="common">Bark spider</name>
    <name type="synonym">Caerostris bankana</name>
    <dbReference type="NCBI Taxonomy" id="172846"/>
    <lineage>
        <taxon>Eukaryota</taxon>
        <taxon>Metazoa</taxon>
        <taxon>Ecdysozoa</taxon>
        <taxon>Arthropoda</taxon>
        <taxon>Chelicerata</taxon>
        <taxon>Arachnida</taxon>
        <taxon>Araneae</taxon>
        <taxon>Araneomorphae</taxon>
        <taxon>Entelegynae</taxon>
        <taxon>Araneoidea</taxon>
        <taxon>Araneidae</taxon>
        <taxon>Caerostris</taxon>
    </lineage>
</organism>
<proteinExistence type="inferred from homology"/>
<reference evidence="12 13" key="1">
    <citation type="submission" date="2021-06" db="EMBL/GenBank/DDBJ databases">
        <title>Caerostris extrusa draft genome.</title>
        <authorList>
            <person name="Kono N."/>
            <person name="Arakawa K."/>
        </authorList>
    </citation>
    <scope>NUCLEOTIDE SEQUENCE [LARGE SCALE GENOMIC DNA]</scope>
</reference>
<evidence type="ECO:0000256" key="10">
    <source>
        <dbReference type="ARBA" id="ARBA00023288"/>
    </source>
</evidence>
<evidence type="ECO:0000256" key="3">
    <source>
        <dbReference type="ARBA" id="ARBA00022475"/>
    </source>
</evidence>
<keyword evidence="9" id="KW-0357">Heparan sulfate</keyword>
<dbReference type="GO" id="GO:0009966">
    <property type="term" value="P:regulation of signal transduction"/>
    <property type="evidence" value="ECO:0007669"/>
    <property type="project" value="InterPro"/>
</dbReference>
<keyword evidence="6" id="KW-0654">Proteoglycan</keyword>
<dbReference type="InterPro" id="IPR001863">
    <property type="entry name" value="Glypican"/>
</dbReference>
<comment type="caution">
    <text evidence="12">The sequence shown here is derived from an EMBL/GenBank/DDBJ whole genome shotgun (WGS) entry which is preliminary data.</text>
</comment>
<evidence type="ECO:0000256" key="5">
    <source>
        <dbReference type="ARBA" id="ARBA00022729"/>
    </source>
</evidence>
<dbReference type="AlphaFoldDB" id="A0AAV4PM18"/>
<evidence type="ECO:0000313" key="12">
    <source>
        <dbReference type="EMBL" id="GIX97440.1"/>
    </source>
</evidence>
<dbReference type="Proteomes" id="UP001054945">
    <property type="component" value="Unassembled WGS sequence"/>
</dbReference>
<keyword evidence="5 11" id="KW-0732">Signal</keyword>
<feature type="chain" id="PRO_5043954976" evidence="11">
    <location>
        <begin position="24"/>
        <end position="151"/>
    </location>
</feature>